<evidence type="ECO:0000313" key="4">
    <source>
        <dbReference type="Proteomes" id="UP001527925"/>
    </source>
</evidence>
<dbReference type="InterPro" id="IPR050994">
    <property type="entry name" value="At_inactive_RLKs"/>
</dbReference>
<proteinExistence type="predicted"/>
<reference evidence="3 4" key="1">
    <citation type="submission" date="2023-09" db="EMBL/GenBank/DDBJ databases">
        <title>Pangenome analysis of Batrachochytrium dendrobatidis and related Chytrids.</title>
        <authorList>
            <person name="Yacoub M.N."/>
            <person name="Stajich J.E."/>
            <person name="James T.Y."/>
        </authorList>
    </citation>
    <scope>NUCLEOTIDE SEQUENCE [LARGE SCALE GENOMIC DNA]</scope>
    <source>
        <strain evidence="3 4">JEL0888</strain>
    </source>
</reference>
<keyword evidence="4" id="KW-1185">Reference proteome</keyword>
<name>A0ABR4N3P8_9FUNG</name>
<dbReference type="Gene3D" id="3.80.10.10">
    <property type="entry name" value="Ribonuclease Inhibitor"/>
    <property type="match status" value="1"/>
</dbReference>
<dbReference type="PANTHER" id="PTHR48010">
    <property type="entry name" value="OS05G0588300 PROTEIN"/>
    <property type="match status" value="1"/>
</dbReference>
<organism evidence="3 4">
    <name type="scientific">Polyrhizophydium stewartii</name>
    <dbReference type="NCBI Taxonomy" id="2732419"/>
    <lineage>
        <taxon>Eukaryota</taxon>
        <taxon>Fungi</taxon>
        <taxon>Fungi incertae sedis</taxon>
        <taxon>Chytridiomycota</taxon>
        <taxon>Chytridiomycota incertae sedis</taxon>
        <taxon>Chytridiomycetes</taxon>
        <taxon>Rhizophydiales</taxon>
        <taxon>Rhizophydiales incertae sedis</taxon>
        <taxon>Polyrhizophydium</taxon>
    </lineage>
</organism>
<feature type="compositionally biased region" description="Low complexity" evidence="1">
    <location>
        <begin position="161"/>
        <end position="176"/>
    </location>
</feature>
<dbReference type="InterPro" id="IPR032675">
    <property type="entry name" value="LRR_dom_sf"/>
</dbReference>
<gene>
    <name evidence="3" type="ORF">HK105_206363</name>
</gene>
<comment type="caution">
    <text evidence="3">The sequence shown here is derived from an EMBL/GenBank/DDBJ whole genome shotgun (WGS) entry which is preliminary data.</text>
</comment>
<protein>
    <submittedName>
        <fullName evidence="3">Uncharacterized protein</fullName>
    </submittedName>
</protein>
<evidence type="ECO:0000256" key="2">
    <source>
        <dbReference type="SAM" id="Phobius"/>
    </source>
</evidence>
<dbReference type="InterPro" id="IPR001611">
    <property type="entry name" value="Leu-rich_rpt"/>
</dbReference>
<evidence type="ECO:0000256" key="1">
    <source>
        <dbReference type="SAM" id="MobiDB-lite"/>
    </source>
</evidence>
<dbReference type="EMBL" id="JADGIZ020000037">
    <property type="protein sequence ID" value="KAL2914105.1"/>
    <property type="molecule type" value="Genomic_DNA"/>
</dbReference>
<dbReference type="Pfam" id="PF00560">
    <property type="entry name" value="LRR_1"/>
    <property type="match status" value="1"/>
</dbReference>
<dbReference type="PANTHER" id="PTHR48010:SF58">
    <property type="entry name" value="RECEPTOR PROTEIN KINASE-LIKE PROTEIN ZAR1"/>
    <property type="match status" value="1"/>
</dbReference>
<accession>A0ABR4N3P8</accession>
<feature type="transmembrane region" description="Helical" evidence="2">
    <location>
        <begin position="191"/>
        <end position="214"/>
    </location>
</feature>
<keyword evidence="2" id="KW-0812">Transmembrane</keyword>
<dbReference type="Proteomes" id="UP001527925">
    <property type="component" value="Unassembled WGS sequence"/>
</dbReference>
<dbReference type="SUPFAM" id="SSF52058">
    <property type="entry name" value="L domain-like"/>
    <property type="match status" value="1"/>
</dbReference>
<keyword evidence="2" id="KW-1133">Transmembrane helix</keyword>
<sequence>MAAPSDCAALARTLPSLTTALGNDCCLSPVAMCGSGRVNALFLHARGLSGPVPDFSALDALTSIDLSNNALTGPIPDFTRFPKLVQLHVEGNNLSGNVSSTLFKIPFFRFANNPQLTGSLDFDFLKVTDCDGSGTQTCGLSVGVANKCGIKTCAGVVTTSSSPAAPESTASPQPAAGPEHFDVNKGDNSRLFLGLAISAPFVFLALGVVAYLILRKRNEEHRVDPDVIAAVHAHDNDGKPLQPQQQP</sequence>
<keyword evidence="2" id="KW-0472">Membrane</keyword>
<feature type="region of interest" description="Disordered" evidence="1">
    <location>
        <begin position="161"/>
        <end position="181"/>
    </location>
</feature>
<evidence type="ECO:0000313" key="3">
    <source>
        <dbReference type="EMBL" id="KAL2914105.1"/>
    </source>
</evidence>